<feature type="region of interest" description="Disordered" evidence="1">
    <location>
        <begin position="39"/>
        <end position="67"/>
    </location>
</feature>
<dbReference type="VEuPathDB" id="FungiDB:CPUR_01065"/>
<comment type="caution">
    <text evidence="2">The sequence shown here is derived from an EMBL/GenBank/DDBJ whole genome shotgun (WGS) entry which is preliminary data.</text>
</comment>
<name>M1VYW7_CLAP2</name>
<organism evidence="2 3">
    <name type="scientific">Claviceps purpurea (strain 20.1)</name>
    <name type="common">Ergot fungus</name>
    <name type="synonym">Sphacelia segetum</name>
    <dbReference type="NCBI Taxonomy" id="1111077"/>
    <lineage>
        <taxon>Eukaryota</taxon>
        <taxon>Fungi</taxon>
        <taxon>Dikarya</taxon>
        <taxon>Ascomycota</taxon>
        <taxon>Pezizomycotina</taxon>
        <taxon>Sordariomycetes</taxon>
        <taxon>Hypocreomycetidae</taxon>
        <taxon>Hypocreales</taxon>
        <taxon>Clavicipitaceae</taxon>
        <taxon>Claviceps</taxon>
    </lineage>
</organism>
<dbReference type="Proteomes" id="UP000016801">
    <property type="component" value="Unassembled WGS sequence"/>
</dbReference>
<gene>
    <name evidence="2" type="ORF">CPUR_01065</name>
</gene>
<reference evidence="2 3" key="1">
    <citation type="journal article" date="2013" name="PLoS Genet.">
        <title>Plant-symbiotic fungi as chemical engineers: Multi-genome analysis of the Clavicipitaceae reveals dynamics of alkaloid loci.</title>
        <authorList>
            <person name="Schardl C.L."/>
            <person name="Young C.A."/>
            <person name="Hesse U."/>
            <person name="Amyotte S.G."/>
            <person name="Andreeva K."/>
            <person name="Calie P.J."/>
            <person name="Fleetwood D.J."/>
            <person name="Haws D.C."/>
            <person name="Moore N."/>
            <person name="Oeser B."/>
            <person name="Panaccione D.G."/>
            <person name="Schweri K.K."/>
            <person name="Voisey C.R."/>
            <person name="Farman M.L."/>
            <person name="Jaromczyk J.W."/>
            <person name="Roe B.A."/>
            <person name="O'Sullivan D.M."/>
            <person name="Scott B."/>
            <person name="Tudzynski P."/>
            <person name="An Z."/>
            <person name="Arnaoudova E.G."/>
            <person name="Bullock C.T."/>
            <person name="Charlton N.D."/>
            <person name="Chen L."/>
            <person name="Cox M."/>
            <person name="Dinkins R.D."/>
            <person name="Florea S."/>
            <person name="Glenn A.E."/>
            <person name="Gordon A."/>
            <person name="Gueldener U."/>
            <person name="Harris D.R."/>
            <person name="Hollin W."/>
            <person name="Jaromczyk J."/>
            <person name="Johnson R.D."/>
            <person name="Khan A.K."/>
            <person name="Leistner E."/>
            <person name="Leuchtmann A."/>
            <person name="Li C."/>
            <person name="Liu J."/>
            <person name="Liu J."/>
            <person name="Liu M."/>
            <person name="Mace W."/>
            <person name="Machado C."/>
            <person name="Nagabhyru P."/>
            <person name="Pan J."/>
            <person name="Schmid J."/>
            <person name="Sugawara K."/>
            <person name="Steiner U."/>
            <person name="Takach J.E."/>
            <person name="Tanaka E."/>
            <person name="Webb J.S."/>
            <person name="Wilson E.V."/>
            <person name="Wiseman J.L."/>
            <person name="Yoshida R."/>
            <person name="Zeng Z."/>
        </authorList>
    </citation>
    <scope>NUCLEOTIDE SEQUENCE [LARGE SCALE GENOMIC DNA]</scope>
    <source>
        <strain evidence="2 3">20.1</strain>
    </source>
</reference>
<sequence>MPKPSLFNASDAKSCDTPISFLPFSSRDVPKSLSSLPWTLRTHQHPHSSPRQPNLQDTQPDSLGVARRSIARAEPAVRFVGYWFLDLASRDWDRVVKVRRVGQLHYFQKEEGYIESGDDMELRTEVIVAVGGICDEDEMCIGSTGRS</sequence>
<feature type="compositionally biased region" description="Polar residues" evidence="1">
    <location>
        <begin position="49"/>
        <end position="61"/>
    </location>
</feature>
<dbReference type="EMBL" id="CAGA01000005">
    <property type="protein sequence ID" value="CCE27591.1"/>
    <property type="molecule type" value="Genomic_DNA"/>
</dbReference>
<protein>
    <submittedName>
        <fullName evidence="2">Uncharacterized protein</fullName>
    </submittedName>
</protein>
<accession>M1VYW7</accession>
<evidence type="ECO:0000313" key="3">
    <source>
        <dbReference type="Proteomes" id="UP000016801"/>
    </source>
</evidence>
<proteinExistence type="predicted"/>
<evidence type="ECO:0000256" key="1">
    <source>
        <dbReference type="SAM" id="MobiDB-lite"/>
    </source>
</evidence>
<dbReference type="HOGENOM" id="CLU_1767861_0_0_1"/>
<evidence type="ECO:0000313" key="2">
    <source>
        <dbReference type="EMBL" id="CCE27591.1"/>
    </source>
</evidence>
<keyword evidence="3" id="KW-1185">Reference proteome</keyword>
<dbReference type="AlphaFoldDB" id="M1VYW7"/>